<dbReference type="KEGG" id="hhw:NCTC503_01309"/>
<keyword evidence="1" id="KW-1133">Transmembrane helix</keyword>
<feature type="transmembrane region" description="Helical" evidence="1">
    <location>
        <begin position="65"/>
        <end position="86"/>
    </location>
</feature>
<keyword evidence="1" id="KW-0472">Membrane</keyword>
<dbReference type="EMBL" id="LR590481">
    <property type="protein sequence ID" value="VTQ88903.1"/>
    <property type="molecule type" value="Genomic_DNA"/>
</dbReference>
<organism evidence="2 3">
    <name type="scientific">Hathewaya histolytica</name>
    <name type="common">Clostridium histolyticum</name>
    <dbReference type="NCBI Taxonomy" id="1498"/>
    <lineage>
        <taxon>Bacteria</taxon>
        <taxon>Bacillati</taxon>
        <taxon>Bacillota</taxon>
        <taxon>Clostridia</taxon>
        <taxon>Eubacteriales</taxon>
        <taxon>Clostridiaceae</taxon>
        <taxon>Hathewaya</taxon>
    </lineage>
</organism>
<proteinExistence type="predicted"/>
<evidence type="ECO:0000313" key="2">
    <source>
        <dbReference type="EMBL" id="VTQ88903.1"/>
    </source>
</evidence>
<feature type="transmembrane region" description="Helical" evidence="1">
    <location>
        <begin position="98"/>
        <end position="119"/>
    </location>
</feature>
<protein>
    <submittedName>
        <fullName evidence="2">Uncharacterized protein</fullName>
    </submittedName>
</protein>
<sequence length="127" mass="14677">MFKKEEVMTVEEFLQMEKVKEIETYLSKNKNMEKVFVFMLGSLMYCQNVMACNADLSKVNKAGNVILNIVQTFGYWACIVLCIIDLLKHLFDGNTKNIGKIVSGYVVAFSAFYFIPWIFDIIKSIFK</sequence>
<gene>
    <name evidence="2" type="ORF">NCTC503_01309</name>
</gene>
<accession>A0A4U9REV7</accession>
<keyword evidence="3" id="KW-1185">Reference proteome</keyword>
<keyword evidence="1" id="KW-0812">Transmembrane</keyword>
<dbReference type="RefSeq" id="WP_138209979.1">
    <property type="nucleotide sequence ID" value="NZ_CBCRUQ010000017.1"/>
</dbReference>
<reference evidence="2 3" key="1">
    <citation type="submission" date="2019-05" db="EMBL/GenBank/DDBJ databases">
        <authorList>
            <consortium name="Pathogen Informatics"/>
        </authorList>
    </citation>
    <scope>NUCLEOTIDE SEQUENCE [LARGE SCALE GENOMIC DNA]</scope>
    <source>
        <strain evidence="2 3">NCTC503</strain>
    </source>
</reference>
<dbReference type="AlphaFoldDB" id="A0A4U9REV7"/>
<name>A0A4U9REV7_HATHI</name>
<feature type="transmembrane region" description="Helical" evidence="1">
    <location>
        <begin position="35"/>
        <end position="53"/>
    </location>
</feature>
<evidence type="ECO:0000256" key="1">
    <source>
        <dbReference type="SAM" id="Phobius"/>
    </source>
</evidence>
<dbReference type="Proteomes" id="UP000308489">
    <property type="component" value="Chromosome 1"/>
</dbReference>
<evidence type="ECO:0000313" key="3">
    <source>
        <dbReference type="Proteomes" id="UP000308489"/>
    </source>
</evidence>
<dbReference type="OrthoDB" id="1935330at2"/>